<keyword evidence="2" id="KW-1185">Reference proteome</keyword>
<evidence type="ECO:0000313" key="2">
    <source>
        <dbReference type="Proteomes" id="UP000887565"/>
    </source>
</evidence>
<reference evidence="3" key="1">
    <citation type="submission" date="2022-11" db="UniProtKB">
        <authorList>
            <consortium name="WormBaseParasite"/>
        </authorList>
    </citation>
    <scope>IDENTIFICATION</scope>
</reference>
<feature type="region of interest" description="Disordered" evidence="1">
    <location>
        <begin position="1"/>
        <end position="29"/>
    </location>
</feature>
<dbReference type="AlphaFoldDB" id="A0A915K1D3"/>
<evidence type="ECO:0000256" key="1">
    <source>
        <dbReference type="SAM" id="MobiDB-lite"/>
    </source>
</evidence>
<name>A0A915K1D3_ROMCU</name>
<dbReference type="Proteomes" id="UP000887565">
    <property type="component" value="Unplaced"/>
</dbReference>
<protein>
    <submittedName>
        <fullName evidence="3">Uncharacterized protein</fullName>
    </submittedName>
</protein>
<dbReference type="WBParaSite" id="nRc.2.0.1.t32483-RA">
    <property type="protein sequence ID" value="nRc.2.0.1.t32483-RA"/>
    <property type="gene ID" value="nRc.2.0.1.g32483"/>
</dbReference>
<organism evidence="2 3">
    <name type="scientific">Romanomermis culicivorax</name>
    <name type="common">Nematode worm</name>
    <dbReference type="NCBI Taxonomy" id="13658"/>
    <lineage>
        <taxon>Eukaryota</taxon>
        <taxon>Metazoa</taxon>
        <taxon>Ecdysozoa</taxon>
        <taxon>Nematoda</taxon>
        <taxon>Enoplea</taxon>
        <taxon>Dorylaimia</taxon>
        <taxon>Mermithida</taxon>
        <taxon>Mermithoidea</taxon>
        <taxon>Mermithidae</taxon>
        <taxon>Romanomermis</taxon>
    </lineage>
</organism>
<sequence length="83" mass="9291">MYIEPVTKRQQSTKGPNIAPSKPHHNIPPVMAMPVTKGVAQWEERHTLSAIGRTIACLKPDLHGDISSDIHVACHDYMHRNTQ</sequence>
<proteinExistence type="predicted"/>
<evidence type="ECO:0000313" key="3">
    <source>
        <dbReference type="WBParaSite" id="nRc.2.0.1.t32483-RA"/>
    </source>
</evidence>
<accession>A0A915K1D3</accession>